<gene>
    <name evidence="8" type="primary">rplJ</name>
    <name evidence="9" type="ORF">RU86_GL001157</name>
</gene>
<dbReference type="GO" id="GO:0006412">
    <property type="term" value="P:translation"/>
    <property type="evidence" value="ECO:0007669"/>
    <property type="project" value="UniProtKB-UniRule"/>
</dbReference>
<dbReference type="HAMAP" id="MF_00362">
    <property type="entry name" value="Ribosomal_uL10"/>
    <property type="match status" value="1"/>
</dbReference>
<dbReference type="Pfam" id="PF00466">
    <property type="entry name" value="Ribosomal_L10"/>
    <property type="match status" value="1"/>
</dbReference>
<organism evidence="9 10">
    <name type="scientific">Pseudolactococcus piscium</name>
    <dbReference type="NCBI Taxonomy" id="1364"/>
    <lineage>
        <taxon>Bacteria</taxon>
        <taxon>Bacillati</taxon>
        <taxon>Bacillota</taxon>
        <taxon>Bacilli</taxon>
        <taxon>Lactobacillales</taxon>
        <taxon>Streptococcaceae</taxon>
        <taxon>Pseudolactococcus</taxon>
    </lineage>
</organism>
<dbReference type="PROSITE" id="PS01109">
    <property type="entry name" value="RIBOSOMAL_L10"/>
    <property type="match status" value="1"/>
</dbReference>
<comment type="similarity">
    <text evidence="1 8">Belongs to the universal ribosomal protein uL10 family.</text>
</comment>
<evidence type="ECO:0000256" key="5">
    <source>
        <dbReference type="ARBA" id="ARBA00023274"/>
    </source>
</evidence>
<dbReference type="InterPro" id="IPR047865">
    <property type="entry name" value="Ribosomal_uL10_bac_type"/>
</dbReference>
<dbReference type="Gene3D" id="6.10.250.290">
    <property type="match status" value="1"/>
</dbReference>
<dbReference type="InterPro" id="IPR002363">
    <property type="entry name" value="Ribosomal_uL10_CS_bac"/>
</dbReference>
<evidence type="ECO:0000256" key="1">
    <source>
        <dbReference type="ARBA" id="ARBA00008889"/>
    </source>
</evidence>
<keyword evidence="3 8" id="KW-0694">RNA-binding</keyword>
<comment type="subunit">
    <text evidence="6 8">Part of the ribosomal stalk of the 50S ribosomal subunit. The N-terminus interacts with L11 and the large rRNA to form the base of the stalk. The C-terminus forms an elongated spine to which L12 dimers bind in a sequential fashion forming a multimeric L10(L12)X complex.</text>
</comment>
<dbReference type="GO" id="GO:0003735">
    <property type="term" value="F:structural constituent of ribosome"/>
    <property type="evidence" value="ECO:0007669"/>
    <property type="project" value="InterPro"/>
</dbReference>
<evidence type="ECO:0000313" key="10">
    <source>
        <dbReference type="Proteomes" id="UP000218282"/>
    </source>
</evidence>
<name>A0A2A5RVD2_9LACT</name>
<protein>
    <recommendedName>
        <fullName evidence="7 8">Large ribosomal subunit protein uL10</fullName>
    </recommendedName>
</protein>
<dbReference type="FunFam" id="3.30.70.1730:FF:000001">
    <property type="entry name" value="50S ribosomal protein L10"/>
    <property type="match status" value="1"/>
</dbReference>
<dbReference type="AlphaFoldDB" id="A0A2A5RVD2"/>
<dbReference type="InterPro" id="IPR001790">
    <property type="entry name" value="Ribosomal_uL10"/>
</dbReference>
<sequence length="193" mass="20788">MNFCTLYVYGWRGVFLRHQIIEEEKQTMSEATIAKKAELVDVVAQKFADASGIVVADSRGLTVGQDTELRKQLREAGVEFKVIKNSILRRAAEKAGYADLTDQFVGPSAIAFSNEDAIAPAKILSDFAKTADKLEVKAGVIEGKVSSKEEIAAIASLPSREGLLSMLLSVLQAPVRNVAYAVKAVADKAEEAA</sequence>
<dbReference type="Proteomes" id="UP000218282">
    <property type="component" value="Unassembled WGS sequence"/>
</dbReference>
<dbReference type="SUPFAM" id="SSF160369">
    <property type="entry name" value="Ribosomal protein L10-like"/>
    <property type="match status" value="1"/>
</dbReference>
<dbReference type="GO" id="GO:0070180">
    <property type="term" value="F:large ribosomal subunit rRNA binding"/>
    <property type="evidence" value="ECO:0007669"/>
    <property type="project" value="UniProtKB-UniRule"/>
</dbReference>
<comment type="function">
    <text evidence="8">Forms part of the ribosomal stalk, playing a central role in the interaction of the ribosome with GTP-bound translation factors.</text>
</comment>
<dbReference type="InterPro" id="IPR022973">
    <property type="entry name" value="Ribosomal_uL10_bac"/>
</dbReference>
<dbReference type="NCBIfam" id="NF000955">
    <property type="entry name" value="PRK00099.1-1"/>
    <property type="match status" value="1"/>
</dbReference>
<evidence type="ECO:0000256" key="4">
    <source>
        <dbReference type="ARBA" id="ARBA00022980"/>
    </source>
</evidence>
<keyword evidence="2 8" id="KW-0699">rRNA-binding</keyword>
<comment type="caution">
    <text evidence="9">The sequence shown here is derived from an EMBL/GenBank/DDBJ whole genome shotgun (WGS) entry which is preliminary data.</text>
</comment>
<evidence type="ECO:0000313" key="9">
    <source>
        <dbReference type="EMBL" id="PCS05182.1"/>
    </source>
</evidence>
<evidence type="ECO:0000256" key="2">
    <source>
        <dbReference type="ARBA" id="ARBA00022730"/>
    </source>
</evidence>
<keyword evidence="10" id="KW-1185">Reference proteome</keyword>
<keyword evidence="5 8" id="KW-0687">Ribonucleoprotein</keyword>
<dbReference type="InterPro" id="IPR043141">
    <property type="entry name" value="Ribosomal_uL10-like_sf"/>
</dbReference>
<dbReference type="Gene3D" id="3.30.70.1730">
    <property type="match status" value="1"/>
</dbReference>
<evidence type="ECO:0000256" key="3">
    <source>
        <dbReference type="ARBA" id="ARBA00022884"/>
    </source>
</evidence>
<keyword evidence="4 8" id="KW-0689">Ribosomal protein</keyword>
<dbReference type="CDD" id="cd05797">
    <property type="entry name" value="Ribosomal_L10"/>
    <property type="match status" value="1"/>
</dbReference>
<evidence type="ECO:0000256" key="8">
    <source>
        <dbReference type="HAMAP-Rule" id="MF_00362"/>
    </source>
</evidence>
<accession>A0A2A5RVD2</accession>
<proteinExistence type="inferred from homology"/>
<evidence type="ECO:0000256" key="7">
    <source>
        <dbReference type="ARBA" id="ARBA00035202"/>
    </source>
</evidence>
<reference evidence="9 10" key="1">
    <citation type="submission" date="2014-12" db="EMBL/GenBank/DDBJ databases">
        <title>Draft genome sequences of 10 type strains of Lactococcus.</title>
        <authorList>
            <person name="Sun Z."/>
            <person name="Zhong Z."/>
            <person name="Liu W."/>
            <person name="Zhang W."/>
            <person name="Zhang H."/>
        </authorList>
    </citation>
    <scope>NUCLEOTIDE SEQUENCE [LARGE SCALE GENOMIC DNA]</scope>
    <source>
        <strain evidence="9 10">DSM 6634</strain>
    </source>
</reference>
<evidence type="ECO:0000256" key="6">
    <source>
        <dbReference type="ARBA" id="ARBA00026025"/>
    </source>
</evidence>
<dbReference type="PANTHER" id="PTHR11560">
    <property type="entry name" value="39S RIBOSOMAL PROTEIN L10, MITOCHONDRIAL"/>
    <property type="match status" value="1"/>
</dbReference>
<dbReference type="GO" id="GO:0015934">
    <property type="term" value="C:large ribosomal subunit"/>
    <property type="evidence" value="ECO:0007669"/>
    <property type="project" value="InterPro"/>
</dbReference>
<dbReference type="EMBL" id="JXJW01000020">
    <property type="protein sequence ID" value="PCS05182.1"/>
    <property type="molecule type" value="Genomic_DNA"/>
</dbReference>